<dbReference type="PROSITE" id="PS51186">
    <property type="entry name" value="GNAT"/>
    <property type="match status" value="1"/>
</dbReference>
<sequence length="156" mass="17117">MPHPAAPEVLLLSPGDAALMEALLDVFGEAFEDTRTYGAHRPSRAYLQELLAGDAFIAVVARKAGEVVGGLAAYELKKFEQERSEIYIYDLAVSQAHRREGIATALIRELQHVAARRGAWVIFVQADPPDAPAVALYDKLGQREDVLHFDIPVPRA</sequence>
<keyword evidence="2" id="KW-0808">Transferase</keyword>
<feature type="domain" description="N-acetyltransferase" evidence="1">
    <location>
        <begin position="10"/>
        <end position="156"/>
    </location>
</feature>
<accession>A0A4Z0BFQ0</accession>
<dbReference type="Pfam" id="PF00583">
    <property type="entry name" value="Acetyltransf_1"/>
    <property type="match status" value="1"/>
</dbReference>
<reference evidence="2 3" key="1">
    <citation type="submission" date="2019-03" db="EMBL/GenBank/DDBJ databases">
        <title>Ramlibacter rhizophilus CCTCC AB2015357, whole genome shotgun sequence.</title>
        <authorList>
            <person name="Zhang X."/>
            <person name="Feng G."/>
            <person name="Zhu H."/>
        </authorList>
    </citation>
    <scope>NUCLEOTIDE SEQUENCE [LARGE SCALE GENOMIC DNA]</scope>
    <source>
        <strain evidence="2 3">CCTCC AB2015357</strain>
    </source>
</reference>
<dbReference type="Proteomes" id="UP000297564">
    <property type="component" value="Unassembled WGS sequence"/>
</dbReference>
<dbReference type="Gene3D" id="3.40.630.30">
    <property type="match status" value="1"/>
</dbReference>
<dbReference type="PANTHER" id="PTHR43072">
    <property type="entry name" value="N-ACETYLTRANSFERASE"/>
    <property type="match status" value="1"/>
</dbReference>
<proteinExistence type="predicted"/>
<evidence type="ECO:0000313" key="2">
    <source>
        <dbReference type="EMBL" id="TFY97511.1"/>
    </source>
</evidence>
<dbReference type="SUPFAM" id="SSF55729">
    <property type="entry name" value="Acyl-CoA N-acyltransferases (Nat)"/>
    <property type="match status" value="1"/>
</dbReference>
<gene>
    <name evidence="2" type="primary">aac(3)-I</name>
    <name evidence="2" type="ORF">EZ242_18500</name>
</gene>
<dbReference type="RefSeq" id="WP_135286677.1">
    <property type="nucleotide sequence ID" value="NZ_SMLL01000007.1"/>
</dbReference>
<dbReference type="GO" id="GO:0016747">
    <property type="term" value="F:acyltransferase activity, transferring groups other than amino-acyl groups"/>
    <property type="evidence" value="ECO:0007669"/>
    <property type="project" value="InterPro"/>
</dbReference>
<evidence type="ECO:0000259" key="1">
    <source>
        <dbReference type="PROSITE" id="PS51186"/>
    </source>
</evidence>
<organism evidence="2 3">
    <name type="scientific">Ramlibacter rhizophilus</name>
    <dbReference type="NCBI Taxonomy" id="1781167"/>
    <lineage>
        <taxon>Bacteria</taxon>
        <taxon>Pseudomonadati</taxon>
        <taxon>Pseudomonadota</taxon>
        <taxon>Betaproteobacteria</taxon>
        <taxon>Burkholderiales</taxon>
        <taxon>Comamonadaceae</taxon>
        <taxon>Ramlibacter</taxon>
    </lineage>
</organism>
<comment type="caution">
    <text evidence="2">The sequence shown here is derived from an EMBL/GenBank/DDBJ whole genome shotgun (WGS) entry which is preliminary data.</text>
</comment>
<dbReference type="EMBL" id="SMLL01000007">
    <property type="protein sequence ID" value="TFY97511.1"/>
    <property type="molecule type" value="Genomic_DNA"/>
</dbReference>
<protein>
    <submittedName>
        <fullName evidence="2">AAC(3)-I family aminoglycoside N-acetyltransferase</fullName>
    </submittedName>
</protein>
<dbReference type="InterPro" id="IPR016181">
    <property type="entry name" value="Acyl_CoA_acyltransferase"/>
</dbReference>
<dbReference type="CDD" id="cd04301">
    <property type="entry name" value="NAT_SF"/>
    <property type="match status" value="1"/>
</dbReference>
<name>A0A4Z0BFQ0_9BURK</name>
<evidence type="ECO:0000313" key="3">
    <source>
        <dbReference type="Proteomes" id="UP000297564"/>
    </source>
</evidence>
<dbReference type="InterPro" id="IPR000182">
    <property type="entry name" value="GNAT_dom"/>
</dbReference>
<keyword evidence="3" id="KW-1185">Reference proteome</keyword>
<dbReference type="OrthoDB" id="9796129at2"/>
<dbReference type="NCBIfam" id="NF033083">
    <property type="entry name" value="AAC_3_I"/>
    <property type="match status" value="1"/>
</dbReference>
<dbReference type="AlphaFoldDB" id="A0A4Z0BFQ0"/>